<name>A0A9D1T7J3_9FIRM</name>
<accession>A0A9D1T7J3</accession>
<comment type="caution">
    <text evidence="2">The sequence shown here is derived from an EMBL/GenBank/DDBJ whole genome shotgun (WGS) entry which is preliminary data.</text>
</comment>
<proteinExistence type="predicted"/>
<dbReference type="Proteomes" id="UP000886889">
    <property type="component" value="Unassembled WGS sequence"/>
</dbReference>
<dbReference type="PANTHER" id="PTHR34448">
    <property type="entry name" value="AMINOPEPTIDASE"/>
    <property type="match status" value="1"/>
</dbReference>
<dbReference type="InterPro" id="IPR052170">
    <property type="entry name" value="M29_Exopeptidase"/>
</dbReference>
<organism evidence="2 3">
    <name type="scientific">Candidatus Merdiplasma excrementigallinarum</name>
    <dbReference type="NCBI Taxonomy" id="2840864"/>
    <lineage>
        <taxon>Bacteria</taxon>
        <taxon>Bacillati</taxon>
        <taxon>Bacillota</taxon>
        <taxon>Clostridia</taxon>
        <taxon>Lachnospirales</taxon>
        <taxon>Lachnospiraceae</taxon>
        <taxon>Lachnospiraceae incertae sedis</taxon>
        <taxon>Candidatus Merdiplasma</taxon>
    </lineage>
</organism>
<dbReference type="Pfam" id="PF02073">
    <property type="entry name" value="Peptidase_M29"/>
    <property type="match status" value="1"/>
</dbReference>
<reference evidence="2" key="1">
    <citation type="submission" date="2020-10" db="EMBL/GenBank/DDBJ databases">
        <authorList>
            <person name="Gilroy R."/>
        </authorList>
    </citation>
    <scope>NUCLEOTIDE SEQUENCE</scope>
    <source>
        <strain evidence="2">ChiBcec6-7307</strain>
    </source>
</reference>
<evidence type="ECO:0000313" key="2">
    <source>
        <dbReference type="EMBL" id="HIV22779.1"/>
    </source>
</evidence>
<dbReference type="GO" id="GO:0006508">
    <property type="term" value="P:proteolysis"/>
    <property type="evidence" value="ECO:0007669"/>
    <property type="project" value="InterPro"/>
</dbReference>
<keyword evidence="2" id="KW-0645">Protease</keyword>
<evidence type="ECO:0000313" key="3">
    <source>
        <dbReference type="Proteomes" id="UP000886889"/>
    </source>
</evidence>
<dbReference type="InterPro" id="IPR000787">
    <property type="entry name" value="Peptidase_M29"/>
</dbReference>
<dbReference type="EMBL" id="DVOS01000028">
    <property type="protein sequence ID" value="HIV22779.1"/>
    <property type="molecule type" value="Genomic_DNA"/>
</dbReference>
<keyword evidence="2" id="KW-0031">Aminopeptidase</keyword>
<dbReference type="PANTHER" id="PTHR34448:SF1">
    <property type="entry name" value="BLL6088 PROTEIN"/>
    <property type="match status" value="1"/>
</dbReference>
<dbReference type="GO" id="GO:0004177">
    <property type="term" value="F:aminopeptidase activity"/>
    <property type="evidence" value="ECO:0007669"/>
    <property type="project" value="UniProtKB-KW"/>
</dbReference>
<dbReference type="SUPFAM" id="SSF144052">
    <property type="entry name" value="Thermophilic metalloprotease-like"/>
    <property type="match status" value="1"/>
</dbReference>
<dbReference type="AlphaFoldDB" id="A0A9D1T7J3"/>
<reference evidence="2" key="2">
    <citation type="journal article" date="2021" name="PeerJ">
        <title>Extensive microbial diversity within the chicken gut microbiome revealed by metagenomics and culture.</title>
        <authorList>
            <person name="Gilroy R."/>
            <person name="Ravi A."/>
            <person name="Getino M."/>
            <person name="Pursley I."/>
            <person name="Horton D.L."/>
            <person name="Alikhan N.F."/>
            <person name="Baker D."/>
            <person name="Gharbi K."/>
            <person name="Hall N."/>
            <person name="Watson M."/>
            <person name="Adriaenssens E.M."/>
            <person name="Foster-Nyarko E."/>
            <person name="Jarju S."/>
            <person name="Secka A."/>
            <person name="Antonio M."/>
            <person name="Oren A."/>
            <person name="Chaudhuri R.R."/>
            <person name="La Ragione R."/>
            <person name="Hildebrand F."/>
            <person name="Pallen M.J."/>
        </authorList>
    </citation>
    <scope>NUCLEOTIDE SEQUENCE</scope>
    <source>
        <strain evidence="2">ChiBcec6-7307</strain>
    </source>
</reference>
<sequence length="692" mass="80122">MEQYGTDVMEERYGLAMERIGQIEKEQAVPAPYGEYFRKTAGFLLLMGQVRELLRSGAGDELTLEQWQEWNRRIYEDILPENYGESYGNPVLAERKLGEPFGKLLCFLYAELRGLAGYVFEEASCPDMLEEIVVYLELFIEVYNCFEQTPLPEPREIRQLLYWFVSDYCDVFVTERIRRSVDPARDFAVRIILDSDLEDLRYLYRYGEYVTENELRTARFLNSLPQEEIQAMADTYTEGYRRGFEQAGKDLSKKMTVDIRYNLGFERMVRAAIENFRKMGLRPVIYRYALSTVNRRGTNRIGFTGAVPNRQFEYDHREDAALYLDKKFVERRLGVMRSAYETFKTLAGGYAGPAVIEVFGETPFLPESREESLRLSSRQQQLMVKMNHQATQLTNQYIIGKERSFTIIAFPVPQIGDRFEEIFRDTVKINTLDNRRWQAIQQALIDTLDQGDRVRILGKDGNRTDLTVALRRLDDPKRETLFENCVADVNIPVGEVFTSPRLKGTEGVLHVSRVFLNELEYLDLEIKFEDGMIRDYGCANFKDPQESRNYVRETVLFHHDSLPLGEFAIGTNTSAYVMARKYGIERMLPILIAEKTGPHFAVGDTCYSWDEDNPVYNPDGKEIVARDNEVSILRKEDPEKAYFGCHTDITIPYEELGLLEVLGENGFRKEIIRDGRFVLAGTEELNRALENG</sequence>
<dbReference type="GO" id="GO:0046872">
    <property type="term" value="F:metal ion binding"/>
    <property type="evidence" value="ECO:0007669"/>
    <property type="project" value="UniProtKB-KW"/>
</dbReference>
<evidence type="ECO:0000256" key="1">
    <source>
        <dbReference type="ARBA" id="ARBA00022723"/>
    </source>
</evidence>
<protein>
    <submittedName>
        <fullName evidence="2">Aminopeptidase</fullName>
    </submittedName>
</protein>
<keyword evidence="1" id="KW-0479">Metal-binding</keyword>
<keyword evidence="2" id="KW-0378">Hydrolase</keyword>
<gene>
    <name evidence="2" type="ORF">IAC80_02445</name>
</gene>